<evidence type="ECO:0000313" key="6">
    <source>
        <dbReference type="EMBL" id="UTW04801.1"/>
    </source>
</evidence>
<evidence type="ECO:0000313" key="7">
    <source>
        <dbReference type="Proteomes" id="UP001059950"/>
    </source>
</evidence>
<keyword evidence="4 5" id="KW-0472">Membrane</keyword>
<keyword evidence="2 5" id="KW-0812">Transmembrane</keyword>
<name>A0ABY5GXR1_9GAMM</name>
<proteinExistence type="predicted"/>
<organism evidence="6 7">
    <name type="scientific">Amphritea atlantica</name>
    <dbReference type="NCBI Taxonomy" id="355243"/>
    <lineage>
        <taxon>Bacteria</taxon>
        <taxon>Pseudomonadati</taxon>
        <taxon>Pseudomonadota</taxon>
        <taxon>Gammaproteobacteria</taxon>
        <taxon>Oceanospirillales</taxon>
        <taxon>Oceanospirillaceae</taxon>
        <taxon>Amphritea</taxon>
    </lineage>
</organism>
<evidence type="ECO:0000256" key="1">
    <source>
        <dbReference type="ARBA" id="ARBA00004370"/>
    </source>
</evidence>
<accession>A0ABY5GXR1</accession>
<evidence type="ECO:0000256" key="4">
    <source>
        <dbReference type="ARBA" id="ARBA00023136"/>
    </source>
</evidence>
<dbReference type="Gene3D" id="1.20.120.550">
    <property type="entry name" value="Membrane associated eicosanoid/glutathione metabolism-like domain"/>
    <property type="match status" value="1"/>
</dbReference>
<protein>
    <submittedName>
        <fullName evidence="6">MAPEG family protein</fullName>
    </submittedName>
</protein>
<gene>
    <name evidence="6" type="ORF">KDX31_07325</name>
</gene>
<dbReference type="EMBL" id="CP073344">
    <property type="protein sequence ID" value="UTW04801.1"/>
    <property type="molecule type" value="Genomic_DNA"/>
</dbReference>
<keyword evidence="7" id="KW-1185">Reference proteome</keyword>
<comment type="subcellular location">
    <subcellularLocation>
        <location evidence="1">Membrane</location>
    </subcellularLocation>
</comment>
<feature type="transmembrane region" description="Helical" evidence="5">
    <location>
        <begin position="6"/>
        <end position="24"/>
    </location>
</feature>
<dbReference type="Pfam" id="PF01124">
    <property type="entry name" value="MAPEG"/>
    <property type="match status" value="1"/>
</dbReference>
<dbReference type="Proteomes" id="UP001059950">
    <property type="component" value="Chromosome"/>
</dbReference>
<dbReference type="InterPro" id="IPR023352">
    <property type="entry name" value="MAPEG-like_dom_sf"/>
</dbReference>
<evidence type="ECO:0000256" key="5">
    <source>
        <dbReference type="SAM" id="Phobius"/>
    </source>
</evidence>
<dbReference type="PANTHER" id="PTHR35814:SF1">
    <property type="entry name" value="GLUTATHIONE S-TRANSFERASE-RELATED"/>
    <property type="match status" value="1"/>
</dbReference>
<dbReference type="PANTHER" id="PTHR35814">
    <property type="match status" value="1"/>
</dbReference>
<evidence type="ECO:0000256" key="3">
    <source>
        <dbReference type="ARBA" id="ARBA00022989"/>
    </source>
</evidence>
<evidence type="ECO:0000256" key="2">
    <source>
        <dbReference type="ARBA" id="ARBA00022692"/>
    </source>
</evidence>
<sequence length="133" mass="13816">MALPVTSLLAGIFTLLMVPLSLQISMSRAKIGGISGGLTFGDGGDETLRRKIRAHGNFIEYAPAALIALGLVEYGGGEKTLVLGLAGAFLISRLIHAGGMLYTSTPLLRGIGMLIQHIAFIIAGGWLVLQVAA</sequence>
<feature type="transmembrane region" description="Helical" evidence="5">
    <location>
        <begin position="81"/>
        <end position="102"/>
    </location>
</feature>
<dbReference type="SUPFAM" id="SSF161084">
    <property type="entry name" value="MAPEG domain-like"/>
    <property type="match status" value="1"/>
</dbReference>
<feature type="transmembrane region" description="Helical" evidence="5">
    <location>
        <begin position="114"/>
        <end position="132"/>
    </location>
</feature>
<reference evidence="6" key="1">
    <citation type="submission" date="2021-04" db="EMBL/GenBank/DDBJ databases">
        <title>Oceanospirillales bacteria with DddD are important DMSP degraders in coastal seawater.</title>
        <authorList>
            <person name="Liu J."/>
        </authorList>
    </citation>
    <scope>NUCLEOTIDE SEQUENCE</scope>
    <source>
        <strain evidence="6">GY6</strain>
    </source>
</reference>
<keyword evidence="3 5" id="KW-1133">Transmembrane helix</keyword>
<dbReference type="InterPro" id="IPR001129">
    <property type="entry name" value="Membr-assoc_MAPEG"/>
</dbReference>